<accession>A0AAV8SRM8</accession>
<name>A0AAV8SRM8_9ROSI</name>
<evidence type="ECO:0000313" key="1">
    <source>
        <dbReference type="EMBL" id="KAJ8754916.1"/>
    </source>
</evidence>
<dbReference type="PANTHER" id="PTHR11439">
    <property type="entry name" value="GAG-POL-RELATED RETROTRANSPOSON"/>
    <property type="match status" value="1"/>
</dbReference>
<dbReference type="Proteomes" id="UP001159364">
    <property type="component" value="Linkage Group LG09"/>
</dbReference>
<evidence type="ECO:0000313" key="2">
    <source>
        <dbReference type="Proteomes" id="UP001159364"/>
    </source>
</evidence>
<proteinExistence type="predicted"/>
<dbReference type="AlphaFoldDB" id="A0AAV8SRM8"/>
<gene>
    <name evidence="1" type="ORF">K2173_015428</name>
</gene>
<sequence length="210" mass="23703">MEQSKRGYLPVTHGITLSKFMCPKTQDERMRMNMIPYASAVGSIMYAMLCTRPDVSYALSITSRYQSDPGYIFTLNGGAVSWKSSKQETTVDSTTEAEYIVASDAAKEAVWIKKFITKLGVVPSCDGPIQLYCDNNGAIVQAKEPMSHQRSKHVLHRYHLIREIIGRGDVQIERISTEQNIVDPLTKPLSQKNFDSHVLAYGIRYQGDWF</sequence>
<dbReference type="CDD" id="cd09272">
    <property type="entry name" value="RNase_HI_RT_Ty1"/>
    <property type="match status" value="1"/>
</dbReference>
<organism evidence="1 2">
    <name type="scientific">Erythroxylum novogranatense</name>
    <dbReference type="NCBI Taxonomy" id="1862640"/>
    <lineage>
        <taxon>Eukaryota</taxon>
        <taxon>Viridiplantae</taxon>
        <taxon>Streptophyta</taxon>
        <taxon>Embryophyta</taxon>
        <taxon>Tracheophyta</taxon>
        <taxon>Spermatophyta</taxon>
        <taxon>Magnoliopsida</taxon>
        <taxon>eudicotyledons</taxon>
        <taxon>Gunneridae</taxon>
        <taxon>Pentapetalae</taxon>
        <taxon>rosids</taxon>
        <taxon>fabids</taxon>
        <taxon>Malpighiales</taxon>
        <taxon>Erythroxylaceae</taxon>
        <taxon>Erythroxylum</taxon>
    </lineage>
</organism>
<dbReference type="EMBL" id="JAIWQS010000009">
    <property type="protein sequence ID" value="KAJ8754916.1"/>
    <property type="molecule type" value="Genomic_DNA"/>
</dbReference>
<dbReference type="PANTHER" id="PTHR11439:SF496">
    <property type="entry name" value="RNA-DIRECTED DNA POLYMERASE"/>
    <property type="match status" value="1"/>
</dbReference>
<keyword evidence="2" id="KW-1185">Reference proteome</keyword>
<comment type="caution">
    <text evidence="1">The sequence shown here is derived from an EMBL/GenBank/DDBJ whole genome shotgun (WGS) entry which is preliminary data.</text>
</comment>
<protein>
    <submittedName>
        <fullName evidence="1">Uncharacterized protein</fullName>
    </submittedName>
</protein>
<reference evidence="1 2" key="1">
    <citation type="submission" date="2021-09" db="EMBL/GenBank/DDBJ databases">
        <title>Genomic insights and catalytic innovation underlie evolution of tropane alkaloids biosynthesis.</title>
        <authorList>
            <person name="Wang Y.-J."/>
            <person name="Tian T."/>
            <person name="Huang J.-P."/>
            <person name="Huang S.-X."/>
        </authorList>
    </citation>
    <scope>NUCLEOTIDE SEQUENCE [LARGE SCALE GENOMIC DNA]</scope>
    <source>
        <strain evidence="1">KIB-2018</strain>
        <tissue evidence="1">Leaf</tissue>
    </source>
</reference>